<accession>A0ABV2EM41</accession>
<keyword evidence="15" id="KW-1185">Reference proteome</keyword>
<evidence type="ECO:0000313" key="14">
    <source>
        <dbReference type="EMBL" id="MET3528012.1"/>
    </source>
</evidence>
<evidence type="ECO:0000256" key="7">
    <source>
        <dbReference type="ARBA" id="ARBA00023237"/>
    </source>
</evidence>
<dbReference type="Gene3D" id="2.40.170.20">
    <property type="entry name" value="TonB-dependent receptor, beta-barrel domain"/>
    <property type="match status" value="1"/>
</dbReference>
<organism evidence="14 15">
    <name type="scientific">Phenylobacterium koreense</name>
    <dbReference type="NCBI Taxonomy" id="266125"/>
    <lineage>
        <taxon>Bacteria</taxon>
        <taxon>Pseudomonadati</taxon>
        <taxon>Pseudomonadota</taxon>
        <taxon>Alphaproteobacteria</taxon>
        <taxon>Caulobacterales</taxon>
        <taxon>Caulobacteraceae</taxon>
        <taxon>Phenylobacterium</taxon>
    </lineage>
</organism>
<evidence type="ECO:0000256" key="8">
    <source>
        <dbReference type="PROSITE-ProRule" id="PRU01360"/>
    </source>
</evidence>
<evidence type="ECO:0000256" key="2">
    <source>
        <dbReference type="ARBA" id="ARBA00022448"/>
    </source>
</evidence>
<dbReference type="SUPFAM" id="SSF56935">
    <property type="entry name" value="Porins"/>
    <property type="match status" value="1"/>
</dbReference>
<dbReference type="Pfam" id="PF07715">
    <property type="entry name" value="Plug"/>
    <property type="match status" value="1"/>
</dbReference>
<dbReference type="Gene3D" id="2.170.130.10">
    <property type="entry name" value="TonB-dependent receptor, plug domain"/>
    <property type="match status" value="1"/>
</dbReference>
<feature type="signal peptide" evidence="11">
    <location>
        <begin position="1"/>
        <end position="27"/>
    </location>
</feature>
<sequence length="998" mass="107228">MLKSRYFCSGSIIAAALAFGSGGAAVAQETGSTVEEVIVTGSFIAGTREDAALPVDVIGSQDLQKQGSPTTVNLVKNITAAQSSIGESNRFLGTAAGAATINLRGFGSSRTLVLFNGQRMANSPAAVAIESVDINFIPNIAVGRIEILKDGAAATYGSDAVGGVVNFITRRDLEGFEATANYTAIDGSKGDYDVSLAHGWKFDRGDALLTGTYRRRSELRTTDRDWALRPFTENAFGGWSTASNPGVFQTGTAAQLASGGFTQSFLDNGCTEMGGVLVSAASPASGCRFQFTQFDNLVNDEDHYSVFGQLNFELSENWDFHSEVLWSRHTVDQERVSPAQSTTQFPTPIMASGGSPGGGTSPYPAIGLNQQSRFYVPANNPGLLAYLAVPANCAGTAAAICANAAANGVITSQTLWRPEGYGGNPLFEHGADEQRRQATAFRVGGSLRGKIFENIGVSMAATYQRNHGEGGAGPDISVTRLQLAMRGLGGPDCNPATGTPGVGSCLWFNPFANAYQGNPAIGATNPFFNSNVQNSKEVLNWMRQPLVADTFTELAVGEIVFNGELPIELPGGGIGWAVGTQWRYDRLQVNVPDFYDINSAPCVDSPPFGDGLPICTNGTGAHTFYSAVQEVDIDRTVASLFAEVKIPVTDNFEVTGAVRYEEYGGTVGSTTNPKISARWQVVDWLAVRGSAGSTFRAPQQRDVTPGFVRGLAQFNLPGVGSLYRPVLTNNNPDLKPETADTYNVGLIVNAGNFRATIDYFKFKFKDELTSETSAAIVSTMFPSATPSTWKCNVPEFRARFQFADDGNPATDDCTPARLLGVTANLINGPSVDTSGVDFQATYVFPDIRWDGDLTFGVDGTYTIEYKRGALVTLDGFTIAPALDRAGKSELLSSFYSYPRWRANGYVQFNREGHNLRWTTHFKSGTDNIVGASVLKTKDEITHDLVYTGILPWKDIQLTAGVINIFDKDPPFTRSQYNYDYTNAYFLGRTFQVGLKAHF</sequence>
<name>A0ABV2EM41_9CAUL</name>
<dbReference type="InterPro" id="IPR012910">
    <property type="entry name" value="Plug_dom"/>
</dbReference>
<keyword evidence="5 9" id="KW-0798">TonB box</keyword>
<gene>
    <name evidence="14" type="ORF">ABID41_003130</name>
</gene>
<keyword evidence="11" id="KW-0732">Signal</keyword>
<dbReference type="Pfam" id="PF00593">
    <property type="entry name" value="TonB_dep_Rec_b-barrel"/>
    <property type="match status" value="1"/>
</dbReference>
<evidence type="ECO:0000313" key="15">
    <source>
        <dbReference type="Proteomes" id="UP001549110"/>
    </source>
</evidence>
<keyword evidence="6 8" id="KW-0472">Membrane</keyword>
<keyword evidence="3 8" id="KW-1134">Transmembrane beta strand</keyword>
<comment type="subcellular location">
    <subcellularLocation>
        <location evidence="1 8">Cell outer membrane</location>
        <topology evidence="1 8">Multi-pass membrane protein</topology>
    </subcellularLocation>
</comment>
<dbReference type="InterPro" id="IPR039426">
    <property type="entry name" value="TonB-dep_rcpt-like"/>
</dbReference>
<feature type="chain" id="PRO_5045767786" evidence="11">
    <location>
        <begin position="28"/>
        <end position="998"/>
    </location>
</feature>
<protein>
    <submittedName>
        <fullName evidence="14">Iron complex outermembrane receptor protein</fullName>
    </submittedName>
</protein>
<comment type="caution">
    <text evidence="14">The sequence shown here is derived from an EMBL/GenBank/DDBJ whole genome shotgun (WGS) entry which is preliminary data.</text>
</comment>
<evidence type="ECO:0000256" key="4">
    <source>
        <dbReference type="ARBA" id="ARBA00022692"/>
    </source>
</evidence>
<evidence type="ECO:0000256" key="6">
    <source>
        <dbReference type="ARBA" id="ARBA00023136"/>
    </source>
</evidence>
<evidence type="ECO:0000259" key="12">
    <source>
        <dbReference type="Pfam" id="PF00593"/>
    </source>
</evidence>
<dbReference type="PANTHER" id="PTHR47234">
    <property type="match status" value="1"/>
</dbReference>
<evidence type="ECO:0000256" key="10">
    <source>
        <dbReference type="SAM" id="MobiDB-lite"/>
    </source>
</evidence>
<dbReference type="InterPro" id="IPR037066">
    <property type="entry name" value="Plug_dom_sf"/>
</dbReference>
<evidence type="ECO:0000256" key="1">
    <source>
        <dbReference type="ARBA" id="ARBA00004571"/>
    </source>
</evidence>
<keyword evidence="7 8" id="KW-0998">Cell outer membrane</keyword>
<feature type="domain" description="TonB-dependent receptor plug" evidence="13">
    <location>
        <begin position="49"/>
        <end position="164"/>
    </location>
</feature>
<dbReference type="InterPro" id="IPR000531">
    <property type="entry name" value="Beta-barrel_TonB"/>
</dbReference>
<keyword evidence="2 8" id="KW-0813">Transport</keyword>
<proteinExistence type="inferred from homology"/>
<feature type="domain" description="TonB-dependent receptor-like beta-barrel" evidence="12">
    <location>
        <begin position="559"/>
        <end position="964"/>
    </location>
</feature>
<dbReference type="EMBL" id="JBEPLU010000002">
    <property type="protein sequence ID" value="MET3528012.1"/>
    <property type="molecule type" value="Genomic_DNA"/>
</dbReference>
<evidence type="ECO:0000256" key="3">
    <source>
        <dbReference type="ARBA" id="ARBA00022452"/>
    </source>
</evidence>
<reference evidence="14 15" key="1">
    <citation type="submission" date="2024-06" db="EMBL/GenBank/DDBJ databases">
        <title>Genomic Encyclopedia of Type Strains, Phase IV (KMG-IV): sequencing the most valuable type-strain genomes for metagenomic binning, comparative biology and taxonomic classification.</title>
        <authorList>
            <person name="Goeker M."/>
        </authorList>
    </citation>
    <scope>NUCLEOTIDE SEQUENCE [LARGE SCALE GENOMIC DNA]</scope>
    <source>
        <strain evidence="14 15">DSM 17809</strain>
    </source>
</reference>
<dbReference type="InterPro" id="IPR036942">
    <property type="entry name" value="Beta-barrel_TonB_sf"/>
</dbReference>
<keyword evidence="4 8" id="KW-0812">Transmembrane</keyword>
<evidence type="ECO:0000256" key="11">
    <source>
        <dbReference type="SAM" id="SignalP"/>
    </source>
</evidence>
<dbReference type="Proteomes" id="UP001549110">
    <property type="component" value="Unassembled WGS sequence"/>
</dbReference>
<feature type="region of interest" description="Disordered" evidence="10">
    <location>
        <begin position="337"/>
        <end position="361"/>
    </location>
</feature>
<evidence type="ECO:0000256" key="5">
    <source>
        <dbReference type="ARBA" id="ARBA00023077"/>
    </source>
</evidence>
<dbReference type="RefSeq" id="WP_354298013.1">
    <property type="nucleotide sequence ID" value="NZ_JBEPLU010000002.1"/>
</dbReference>
<dbReference type="PANTHER" id="PTHR47234:SF2">
    <property type="entry name" value="TONB-DEPENDENT RECEPTOR"/>
    <property type="match status" value="1"/>
</dbReference>
<dbReference type="PROSITE" id="PS52016">
    <property type="entry name" value="TONB_DEPENDENT_REC_3"/>
    <property type="match status" value="1"/>
</dbReference>
<comment type="similarity">
    <text evidence="8 9">Belongs to the TonB-dependent receptor family.</text>
</comment>
<evidence type="ECO:0000256" key="9">
    <source>
        <dbReference type="RuleBase" id="RU003357"/>
    </source>
</evidence>
<keyword evidence="14" id="KW-0675">Receptor</keyword>
<evidence type="ECO:0000259" key="13">
    <source>
        <dbReference type="Pfam" id="PF07715"/>
    </source>
</evidence>